<organism evidence="1 2">
    <name type="scientific">Holospora undulata HU1</name>
    <dbReference type="NCBI Taxonomy" id="1321371"/>
    <lineage>
        <taxon>Bacteria</taxon>
        <taxon>Pseudomonadati</taxon>
        <taxon>Pseudomonadota</taxon>
        <taxon>Alphaproteobacteria</taxon>
        <taxon>Holosporales</taxon>
        <taxon>Holosporaceae</taxon>
        <taxon>Holospora</taxon>
    </lineage>
</organism>
<evidence type="ECO:0000313" key="1">
    <source>
        <dbReference type="EMBL" id="ETZ04356.1"/>
    </source>
</evidence>
<dbReference type="Proteomes" id="UP000026922">
    <property type="component" value="Unassembled WGS sequence"/>
</dbReference>
<dbReference type="RefSeq" id="WP_023491308.1">
    <property type="nucleotide sequence ID" value="NZ_ARPM03000202.1"/>
</dbReference>
<protein>
    <submittedName>
        <fullName evidence="1">Uncharacterized protein</fullName>
    </submittedName>
</protein>
<proteinExistence type="predicted"/>
<dbReference type="AlphaFoldDB" id="A0A061JFK2"/>
<accession>A0A061JFK2</accession>
<reference evidence="1 2" key="1">
    <citation type="journal article" date="2013" name="Genome Announc.">
        <title>Draft Genome Sequence of Holospora undulata Strain HU1, a Micronucleus-Specific Symbiont of the Ciliate Paramecium caudatum.</title>
        <authorList>
            <person name="Dohra H."/>
            <person name="Suzuki H."/>
            <person name="Suzuki T."/>
            <person name="Tanaka K."/>
            <person name="Fujishima M."/>
        </authorList>
    </citation>
    <scope>NUCLEOTIDE SEQUENCE [LARGE SCALE GENOMIC DNA]</scope>
    <source>
        <strain evidence="1 2">HU1</strain>
    </source>
</reference>
<sequence length="418" mass="48312">MLQMVLNNEVLMERIHANREFWESHLEMPLDRLIQDYQDAKIRKNWLDSLSGRQLGLLFDLSMKKPPHELSVQQMRKTLTDFPEELINYFLVHHFNHAKLEAAITEIAKPVLSAETMTKLLVKDDKYDKKGLLFALFKADPELLKHVYHFDKVQKKGFGSFVLKNPPRQPAASFKEFVTEDLVRNALKAHDEEQNDSFETHLQGLFYHEDRLYLFIRRASDEDLLLSSNRIVHGHKPDWIILDFAVNANQVNLCAKCSNQGLKIADRLVSFYFDKDCSFINMQDYNFAAQVKTFLRSCASEIDKELKLFELKFRSAHLKNNTHLILTTHPTDPIAEELEALHQAVGDVLENIAMIDSVRVVFQGKKVTLFFRGDAADPGHVMICYSEYVLDKKGRAAFKTWMKDCYGLTILPKAKCCA</sequence>
<gene>
    <name evidence="1" type="ORF">K737_301193</name>
</gene>
<keyword evidence="2" id="KW-1185">Reference proteome</keyword>
<evidence type="ECO:0000313" key="2">
    <source>
        <dbReference type="Proteomes" id="UP000026922"/>
    </source>
</evidence>
<dbReference type="EMBL" id="ARPM03000202">
    <property type="protein sequence ID" value="ETZ04356.1"/>
    <property type="molecule type" value="Genomic_DNA"/>
</dbReference>
<name>A0A061JFK2_9PROT</name>
<comment type="caution">
    <text evidence="1">The sequence shown here is derived from an EMBL/GenBank/DDBJ whole genome shotgun (WGS) entry which is preliminary data.</text>
</comment>